<gene>
    <name evidence="1" type="ORF">MRB53_029474</name>
</gene>
<evidence type="ECO:0000313" key="1">
    <source>
        <dbReference type="EMBL" id="KAJ8620945.1"/>
    </source>
</evidence>
<proteinExistence type="predicted"/>
<comment type="caution">
    <text evidence="1">The sequence shown here is derived from an EMBL/GenBank/DDBJ whole genome shotgun (WGS) entry which is preliminary data.</text>
</comment>
<keyword evidence="2" id="KW-1185">Reference proteome</keyword>
<organism evidence="1 2">
    <name type="scientific">Persea americana</name>
    <name type="common">Avocado</name>
    <dbReference type="NCBI Taxonomy" id="3435"/>
    <lineage>
        <taxon>Eukaryota</taxon>
        <taxon>Viridiplantae</taxon>
        <taxon>Streptophyta</taxon>
        <taxon>Embryophyta</taxon>
        <taxon>Tracheophyta</taxon>
        <taxon>Spermatophyta</taxon>
        <taxon>Magnoliopsida</taxon>
        <taxon>Magnoliidae</taxon>
        <taxon>Laurales</taxon>
        <taxon>Lauraceae</taxon>
        <taxon>Persea</taxon>
    </lineage>
</organism>
<dbReference type="EMBL" id="CM056817">
    <property type="protein sequence ID" value="KAJ8620945.1"/>
    <property type="molecule type" value="Genomic_DNA"/>
</dbReference>
<protein>
    <submittedName>
        <fullName evidence="1">Uncharacterized protein</fullName>
    </submittedName>
</protein>
<reference evidence="1 2" key="1">
    <citation type="journal article" date="2022" name="Hortic Res">
        <title>A haplotype resolved chromosomal level avocado genome allows analysis of novel avocado genes.</title>
        <authorList>
            <person name="Nath O."/>
            <person name="Fletcher S.J."/>
            <person name="Hayward A."/>
            <person name="Shaw L.M."/>
            <person name="Masouleh A.K."/>
            <person name="Furtado A."/>
            <person name="Henry R.J."/>
            <person name="Mitter N."/>
        </authorList>
    </citation>
    <scope>NUCLEOTIDE SEQUENCE [LARGE SCALE GENOMIC DNA]</scope>
    <source>
        <strain evidence="2">cv. Hass</strain>
    </source>
</reference>
<name>A0ACC2KIE7_PERAE</name>
<accession>A0ACC2KIE7</accession>
<sequence>MSLYLEGHNKTSLSSIRVFADLARCLLHRLARVSSSSTILSLCPCYFMPPEHFSLDRKDFFNEKKYERSGTLAPSAARWRRVSAGEPRRTSGLCKQRSYQIFTEESDRGCSASQSSERTTEGDAAAAAAARPSAGRACERSSSCSSRIENKAAAFIGCKDWKGNSHHPRPLENCGGDASPGPNSSGDLQQCDAATTDQGSVDDLPVTHTSHTHSDTENSLESHSKDRHEKLGGVDGFGTGVMYDKDHSLGSITWKTLKWTRSGSFSSRSSGFGHSMGAKSSRGDNNDAGFELLAGKETPVRSLSGDGAEGAMTAARVEGACPQKKQRLGWGQGLAKYEKEKVEGPEDAAGRGVLVHCYSNTKNVQNTGALISHDKSPKVSSALECMSPATPCSVACSSSSGLEERSNVKVTNSYNDMSHFSDSTSQGFQRCPEELFANMEHLELNPISNISFLLVGLLSSQDASSGDSDFVQSTALNKLFLLKTDILKLLEKTECDIDLFENELKSLDFKSETNATCPTVPESIQTVAILKPLEKQADSAPKLPVKEQLLCSDPFIANAEVEEDDIDSPGTVTSKRTELASLEYEISASVGIKSDDHAADFEPSNSLALEGQCPGPFVCIEKPAASCDGEYRNCLNVSSAGSHVSSLVSQNDEAYGSLRALIFSSNKELAEKALEVFDKALPSNLQRFDIGKTDNSVCSGKSYLNIKEKLVMHKRFHKFKERVLTLKFKALHHLWIEDMRLNSLKKNRAKSQKRFDLSCRYSHSGNKKHRASIHSRLASPGNLTLVPTTETTDFTSSRLSSDSQIKRYRDGLKMPALILGDQGHSRFITNNGLVVDPCAVEKERAMINPWMPDEKEVFMEKLATFGKDFAKIASFLSHKTTADCIEFYYKNHKSETFEKVKKRLELRKQSRCYPTNTYMVTSGKKWNRDVNAASLGLLGPTSAVALHAGDIVTGKMYTGGCIENDGVLERITSVEVPGNETEAAAADTLASICGGLSSEAMSSCITSSVDHWEGCQEWKGQKGKSMVMEKPFTPEVSQNIDEDTFSDDSCGELESTDWTDEEKSSFIVALRTYGKDFASISKLVRTRSRDQCKIFFSKARKCLGLDLIHREPETEGTRMSDAGGGRSDTEDACVVEMDSTMCSMQSCSKIDVDMPLSLPNRCEESGNAENKDEVGRANPEEDTMKKKLEPIVQTGTNWGRAIGGDNRKLKKDDGRSGTVPEVLQMNAGTTVDAALSCNMSVPLLAEAGSFVDPDRKVYETDGTRLHVQVNSVHTEVQPELAHSTSYVVVKPKQEEQNQCRPYFSGEPRQEIKPGSCSGLLEPKSELPQLLVPETAPVTGLDDTRVPNRGADANGCNTSSQDLPDSSANRNSSLQEVDACPSTTSLPDHQCQTSLELLPSVRKFQTISWQQQENCPHGDVNLANSSNFNNDLKPIFEDQGNMHHQTLESSDSCQQYLPWQVFRGYPLRIMNGKEMNKHSDLIIEKSVQKISKISRDFRPSQASVQEKFDGSKSPVSVTELPLLPKSCERSEELLRSGLRGLEKQAEGSKPESEEKSLRTGDVKLFGQILSHLSPLQKVNSPQEKNDIVASPKSSQSFGFKFLEHGRNGNSNGLKPEASSYLGQQEFPGTGFGLWDGNKRMHNGLPLLSDSAMLSAINTYSLPTCQIDPGPLSAVFRRNDRVLGNVLGYPTKDVSGHGGLANHQVYQSYEGANVKPFSMDVKRQDHNGLETLLGFQRGTVAHGTSSVGGGIVVGGCTGVSDPVAAIKKHFANEAHSGARSADVIRENESWSGDVGRNNPVKCKNRKGETKGLEYSWERRVRVLRVERSMTSKGASAKIDLTEGCILSE</sequence>
<dbReference type="Proteomes" id="UP001234297">
    <property type="component" value="Chromosome 9"/>
</dbReference>
<evidence type="ECO:0000313" key="2">
    <source>
        <dbReference type="Proteomes" id="UP001234297"/>
    </source>
</evidence>